<dbReference type="SUPFAM" id="SSF52218">
    <property type="entry name" value="Flavoproteins"/>
    <property type="match status" value="1"/>
</dbReference>
<accession>A0ABS9TYF4</accession>
<evidence type="ECO:0000313" key="4">
    <source>
        <dbReference type="Proteomes" id="UP001202922"/>
    </source>
</evidence>
<dbReference type="Pfam" id="PF02525">
    <property type="entry name" value="Flavodoxin_2"/>
    <property type="match status" value="1"/>
</dbReference>
<dbReference type="RefSeq" id="WP_241052688.1">
    <property type="nucleotide sequence ID" value="NZ_JAKZBV010000001.1"/>
</dbReference>
<dbReference type="PANTHER" id="PTHR47307">
    <property type="entry name" value="GLUTATHIONE-REGULATED POTASSIUM-EFFLUX SYSTEM ANCILLARY PROTEIN KEFG"/>
    <property type="match status" value="1"/>
</dbReference>
<keyword evidence="4" id="KW-1185">Reference proteome</keyword>
<protein>
    <submittedName>
        <fullName evidence="3">NAD(P)H-dependent oxidoreductase</fullName>
    </submittedName>
</protein>
<dbReference type="Proteomes" id="UP001202922">
    <property type="component" value="Unassembled WGS sequence"/>
</dbReference>
<dbReference type="Gene3D" id="3.40.50.360">
    <property type="match status" value="1"/>
</dbReference>
<dbReference type="PANTHER" id="PTHR47307:SF1">
    <property type="entry name" value="GLUTATHIONE-REGULATED POTASSIUM-EFFLUX SYSTEM ANCILLARY PROTEIN KEFG"/>
    <property type="match status" value="1"/>
</dbReference>
<dbReference type="InterPro" id="IPR046980">
    <property type="entry name" value="KefG/KefF"/>
</dbReference>
<dbReference type="InterPro" id="IPR003680">
    <property type="entry name" value="Flavodoxin_fold"/>
</dbReference>
<evidence type="ECO:0000313" key="3">
    <source>
        <dbReference type="EMBL" id="MCH6469476.1"/>
    </source>
</evidence>
<keyword evidence="1" id="KW-0560">Oxidoreductase</keyword>
<evidence type="ECO:0000256" key="1">
    <source>
        <dbReference type="ARBA" id="ARBA00023002"/>
    </source>
</evidence>
<name>A0ABS9TYF4_9MICC</name>
<dbReference type="EMBL" id="JAKZBV010000001">
    <property type="protein sequence ID" value="MCH6469476.1"/>
    <property type="molecule type" value="Genomic_DNA"/>
</dbReference>
<gene>
    <name evidence="3" type="ORF">L0M17_05630</name>
</gene>
<evidence type="ECO:0000259" key="2">
    <source>
        <dbReference type="Pfam" id="PF02525"/>
    </source>
</evidence>
<organism evidence="3 4">
    <name type="scientific">Sinomonas terrae</name>
    <dbReference type="NCBI Taxonomy" id="2908838"/>
    <lineage>
        <taxon>Bacteria</taxon>
        <taxon>Bacillati</taxon>
        <taxon>Actinomycetota</taxon>
        <taxon>Actinomycetes</taxon>
        <taxon>Micrococcales</taxon>
        <taxon>Micrococcaceae</taxon>
        <taxon>Sinomonas</taxon>
    </lineage>
</organism>
<sequence>MEGTTQHRTLVILGHPSTQDSRVNRHLADAVRGLPGLTVRDLASVRGAAGFDVEAEQEILRAHDTVVLRFPWYWYWYSIPGILKEWVDQVLTYGFAYGTGGDALRGKRLVVATSTGGPESSYGPSGHNRFTMAELMRPIEATAHLCGMVLEEPLVVHGARMVDEAELAAHGASYRNLLANSKGAARAA</sequence>
<feature type="domain" description="Flavodoxin-like fold" evidence="2">
    <location>
        <begin position="8"/>
        <end position="176"/>
    </location>
</feature>
<dbReference type="InterPro" id="IPR029039">
    <property type="entry name" value="Flavoprotein-like_sf"/>
</dbReference>
<comment type="caution">
    <text evidence="3">The sequence shown here is derived from an EMBL/GenBank/DDBJ whole genome shotgun (WGS) entry which is preliminary data.</text>
</comment>
<reference evidence="3 4" key="1">
    <citation type="submission" date="2022-03" db="EMBL/GenBank/DDBJ databases">
        <title>Sinomonas sp. isolated from a soil.</title>
        <authorList>
            <person name="Han J."/>
            <person name="Kim D.-U."/>
        </authorList>
    </citation>
    <scope>NUCLEOTIDE SEQUENCE [LARGE SCALE GENOMIC DNA]</scope>
    <source>
        <strain evidence="3 4">5-5</strain>
    </source>
</reference>
<proteinExistence type="predicted"/>